<dbReference type="InterPro" id="IPR036529">
    <property type="entry name" value="KIX_dom_sf"/>
</dbReference>
<feature type="compositionally biased region" description="Polar residues" evidence="3">
    <location>
        <begin position="639"/>
        <end position="653"/>
    </location>
</feature>
<feature type="compositionally biased region" description="Low complexity" evidence="3">
    <location>
        <begin position="1475"/>
        <end position="1490"/>
    </location>
</feature>
<feature type="compositionally biased region" description="Low complexity" evidence="3">
    <location>
        <begin position="851"/>
        <end position="887"/>
    </location>
</feature>
<evidence type="ECO:0000313" key="6">
    <source>
        <dbReference type="Proteomes" id="UP000073492"/>
    </source>
</evidence>
<feature type="region of interest" description="Disordered" evidence="3">
    <location>
        <begin position="604"/>
        <end position="653"/>
    </location>
</feature>
<feature type="compositionally biased region" description="Low complexity" evidence="3">
    <location>
        <begin position="1200"/>
        <end position="1222"/>
    </location>
</feature>
<keyword evidence="6" id="KW-1185">Reference proteome</keyword>
<dbReference type="GO" id="GO:0003712">
    <property type="term" value="F:transcription coregulator activity"/>
    <property type="evidence" value="ECO:0007669"/>
    <property type="project" value="InterPro"/>
</dbReference>
<feature type="region of interest" description="Disordered" evidence="3">
    <location>
        <begin position="751"/>
        <end position="802"/>
    </location>
</feature>
<feature type="region of interest" description="Disordered" evidence="3">
    <location>
        <begin position="1462"/>
        <end position="1490"/>
    </location>
</feature>
<evidence type="ECO:0000256" key="1">
    <source>
        <dbReference type="ARBA" id="ARBA00004123"/>
    </source>
</evidence>
<feature type="region of interest" description="Disordered" evidence="3">
    <location>
        <begin position="843"/>
        <end position="935"/>
    </location>
</feature>
<dbReference type="STRING" id="113226.A0A139IA75"/>
<dbReference type="Gene3D" id="1.10.246.20">
    <property type="entry name" value="Coactivator CBP, KIX domain"/>
    <property type="match status" value="1"/>
</dbReference>
<feature type="domain" description="Mediator complex subunit 15 KIX" evidence="4">
    <location>
        <begin position="49"/>
        <end position="123"/>
    </location>
</feature>
<dbReference type="Proteomes" id="UP000073492">
    <property type="component" value="Unassembled WGS sequence"/>
</dbReference>
<dbReference type="Pfam" id="PF16987">
    <property type="entry name" value="KIX_2"/>
    <property type="match status" value="1"/>
</dbReference>
<feature type="compositionally biased region" description="Basic and acidic residues" evidence="3">
    <location>
        <begin position="1325"/>
        <end position="1339"/>
    </location>
</feature>
<organism evidence="5 6">
    <name type="scientific">Pseudocercospora musae</name>
    <dbReference type="NCBI Taxonomy" id="113226"/>
    <lineage>
        <taxon>Eukaryota</taxon>
        <taxon>Fungi</taxon>
        <taxon>Dikarya</taxon>
        <taxon>Ascomycota</taxon>
        <taxon>Pezizomycotina</taxon>
        <taxon>Dothideomycetes</taxon>
        <taxon>Dothideomycetidae</taxon>
        <taxon>Mycosphaerellales</taxon>
        <taxon>Mycosphaerellaceae</taxon>
        <taxon>Pseudocercospora</taxon>
    </lineage>
</organism>
<accession>A0A139IA75</accession>
<sequence>MEQPNNMMGGGMPNMMNQGMQRPQSGNIHQQLHARIISDLRQNAPAFNGTWQATHDIRDRAQRIMQLVTQLRALNSDMNTCLNIAQKWEMRTFQEAQNKDDYVQRMDMKLKEIHGRRQQAMQNAPLGPQTQNPGMMQASQMGNANMMRPGGVMGGMPNMPNTAMNNMGNMGNVGNMNMNFQSAGMAMQQNHMNAGNPIFPAQLQRPMQASPVNLQTQPGTLDPSALMQQPQQQNPQQPPQNMGQQSQQPGSNVGPMRPNGLQPQIQAMAKRLYESMSDDNKTVARQRFLAGLNPVQRQQAQQRQQLTGQDPLMQFCMLRAGEQLRQKMAAISAQQNKPMMQMGNNMPQRPPSQTNGQAIDFSALLGQQANAVKSADAGEQVVPASNNSNNNANMGIGNQMNMPQNINPQMLANQGGQAGQGGQANNVFNPQHLLPQQNAQEKERLQKQMMAQRQAMQAAQARNQQQQNQLQGQPGGLHAPNAFNGGPAGQANSPAMSMLNRPMIPPGQTTPGTPQPNRQQPTPQTPMNNANQQLMAHHQNMLNQNNQQQPQLGSGSAQLTPQQLQHLLQKVPPPFREKLQSMPQDQMVAVLNRFKPPNRASGQPFANGQAGQFGQAGPQGLPNVGMQNQAVAPMGNGMPNFNAQQGTPNQANGAMSLEPQVAARQAQQNQLYKMKGQLVDTKPFPKQYQAALGLNFPPTVNTWMQLKQYVTQNSASLPQGTAHKITVMQRKWMQDNDELISSEIQRMIQNRNAQQNQQQPQPQPQQNNAGQSQMSMPNQQAPPAQMVPPAPMVPPAQAGNAMMQPHLLPSNEEIQMFRQRIPQAAQMSDDDIRRAIHKRKVEQMRAHHLRQQQNQQNAQNTQQPNAQGPQAQRPNQPNQANGAQAPQRTPQPSTSQSAQAGSQKISQQNSDDVVEISSMGGPPSEALASKQPSQMRRMPNLTPQQLANMPDDFKKAYRDRLQAESLRKAQGQIGTPSTQAAPNGQGGQGSSQQQKNQELAERVSSLWGEVQRANPKGPAVSYDTPHMEMAKQSLAKLWKPLEAMGKTYLFAMSTGLEQRLREVMRAKVIVHQNASDENGTMKDYYSVSIEQLRELEKVVSAYMFELKAKQASAKQAGMVPNAMKQQQPPAPPMAPSTSQQTHSRKASVKAPPAPTENKTFDWAHPSPQGVPKYGQNQLTPDKLKFPPQKKRKTGQPDSQASTPAGQTGTPAATSASPALANGKIQSPEQVKKTQQQARLDAEQEAQAKKFRCKDATCEASLQGFDTEEQLTQHVQAQHQPIENPVEFLVTNAAASLGVDLEGKPLPKTSAGFTKPAPASQKPRATAKDLNKQDLTKQETEQIAKGIISSSVKDKIAKKQTEMDSAAKQANAGTKEQNMFEAMAEKLGIPLPVEPVVAGADVSDDFINWGPIDLGLSAMGLPCDGSMQLNDQGLQSDFGYGGLVPINPGMDPQDLIFSLMQEPKSDSDTSPELTPSEGSQSSRGSDVSQSDNMKVKIMIENEAADVWGTGEPGVVAQSMIPMYDRIVNMMNDGEDTSMGGVEGGTADGSPRKRKADEVWDLPLGDFMDDFWNGGLQS</sequence>
<feature type="compositionally biased region" description="Low complexity" evidence="3">
    <location>
        <begin position="447"/>
        <end position="472"/>
    </location>
</feature>
<dbReference type="EMBL" id="LFZO01000197">
    <property type="protein sequence ID" value="KXT11497.1"/>
    <property type="molecule type" value="Genomic_DNA"/>
</dbReference>
<evidence type="ECO:0000259" key="4">
    <source>
        <dbReference type="Pfam" id="PF16987"/>
    </source>
</evidence>
<feature type="compositionally biased region" description="Low complexity" evidence="3">
    <location>
        <begin position="751"/>
        <end position="784"/>
    </location>
</feature>
<dbReference type="InterPro" id="IPR036546">
    <property type="entry name" value="MED15_KIX"/>
</dbReference>
<feature type="compositionally biased region" description="Low complexity" evidence="3">
    <location>
        <begin position="227"/>
        <end position="251"/>
    </location>
</feature>
<keyword evidence="2" id="KW-0539">Nucleus</keyword>
<gene>
    <name evidence="5" type="ORF">AC579_2418</name>
</gene>
<comment type="subcellular location">
    <subcellularLocation>
        <location evidence="1">Nucleus</location>
    </subcellularLocation>
</comment>
<feature type="region of interest" description="Disordered" evidence="3">
    <location>
        <begin position="1307"/>
        <end position="1339"/>
    </location>
</feature>
<evidence type="ECO:0000313" key="5">
    <source>
        <dbReference type="EMBL" id="KXT11495.1"/>
    </source>
</evidence>
<feature type="compositionally biased region" description="Polar residues" evidence="3">
    <location>
        <begin position="888"/>
        <end position="911"/>
    </location>
</feature>
<feature type="region of interest" description="Disordered" evidence="3">
    <location>
        <begin position="1117"/>
        <end position="1242"/>
    </location>
</feature>
<evidence type="ECO:0000256" key="3">
    <source>
        <dbReference type="SAM" id="MobiDB-lite"/>
    </source>
</evidence>
<feature type="compositionally biased region" description="Low complexity" evidence="3">
    <location>
        <begin position="506"/>
        <end position="529"/>
    </location>
</feature>
<dbReference type="GO" id="GO:0005634">
    <property type="term" value="C:nucleus"/>
    <property type="evidence" value="ECO:0007669"/>
    <property type="project" value="UniProtKB-SubCell"/>
</dbReference>
<feature type="compositionally biased region" description="Polar residues" evidence="3">
    <location>
        <begin position="1223"/>
        <end position="1237"/>
    </location>
</feature>
<proteinExistence type="predicted"/>
<dbReference type="OrthoDB" id="3918840at2759"/>
<name>A0A139IA75_9PEZI</name>
<feature type="compositionally biased region" description="Pro residues" evidence="3">
    <location>
        <begin position="785"/>
        <end position="794"/>
    </location>
</feature>
<feature type="region of interest" description="Disordered" evidence="3">
    <location>
        <begin position="212"/>
        <end position="261"/>
    </location>
</feature>
<feature type="compositionally biased region" description="Low complexity" evidence="3">
    <location>
        <begin position="404"/>
        <end position="415"/>
    </location>
</feature>
<evidence type="ECO:0000256" key="2">
    <source>
        <dbReference type="ARBA" id="ARBA00023242"/>
    </source>
</evidence>
<comment type="caution">
    <text evidence="5">The sequence shown here is derived from an EMBL/GenBank/DDBJ whole genome shotgun (WGS) entry which is preliminary data.</text>
</comment>
<feature type="compositionally biased region" description="Low complexity" evidence="3">
    <location>
        <begin position="604"/>
        <end position="620"/>
    </location>
</feature>
<dbReference type="GO" id="GO:0006355">
    <property type="term" value="P:regulation of DNA-templated transcription"/>
    <property type="evidence" value="ECO:0007669"/>
    <property type="project" value="InterPro"/>
</dbReference>
<feature type="region of interest" description="Disordered" evidence="3">
    <location>
        <begin position="965"/>
        <end position="1001"/>
    </location>
</feature>
<feature type="compositionally biased region" description="Polar residues" evidence="3">
    <location>
        <begin position="972"/>
        <end position="982"/>
    </location>
</feature>
<dbReference type="EMBL" id="LFZO01000197">
    <property type="protein sequence ID" value="KXT11495.1"/>
    <property type="molecule type" value="Genomic_DNA"/>
</dbReference>
<feature type="region of interest" description="Disordered" evidence="3">
    <location>
        <begin position="404"/>
        <end position="529"/>
    </location>
</feature>
<reference evidence="5 6" key="1">
    <citation type="submission" date="2015-07" db="EMBL/GenBank/DDBJ databases">
        <title>Comparative genomics of the Sigatoka disease complex on banana suggests a link between parallel evolutionary changes in Pseudocercospora fijiensis and Pseudocercospora eumusae and increased virulence on the banana host.</title>
        <authorList>
            <person name="Chang T.-C."/>
            <person name="Salvucci A."/>
            <person name="Crous P.W."/>
            <person name="Stergiopoulos I."/>
        </authorList>
    </citation>
    <scope>NUCLEOTIDE SEQUENCE [LARGE SCALE GENOMIC DNA]</scope>
    <source>
        <strain evidence="5 6">CBS 116634</strain>
    </source>
</reference>
<protein>
    <recommendedName>
        <fullName evidence="4">Mediator complex subunit 15 KIX domain-containing protein</fullName>
    </recommendedName>
</protein>